<gene>
    <name evidence="2" type="ORF">STAS_02173</name>
</gene>
<organism evidence="2 3">
    <name type="scientific">Striga asiatica</name>
    <name type="common">Asiatic witchweed</name>
    <name type="synonym">Buchnera asiatica</name>
    <dbReference type="NCBI Taxonomy" id="4170"/>
    <lineage>
        <taxon>Eukaryota</taxon>
        <taxon>Viridiplantae</taxon>
        <taxon>Streptophyta</taxon>
        <taxon>Embryophyta</taxon>
        <taxon>Tracheophyta</taxon>
        <taxon>Spermatophyta</taxon>
        <taxon>Magnoliopsida</taxon>
        <taxon>eudicotyledons</taxon>
        <taxon>Gunneridae</taxon>
        <taxon>Pentapetalae</taxon>
        <taxon>asterids</taxon>
        <taxon>lamiids</taxon>
        <taxon>Lamiales</taxon>
        <taxon>Orobanchaceae</taxon>
        <taxon>Buchnereae</taxon>
        <taxon>Striga</taxon>
    </lineage>
</organism>
<evidence type="ECO:0000313" key="3">
    <source>
        <dbReference type="Proteomes" id="UP000325081"/>
    </source>
</evidence>
<dbReference type="Proteomes" id="UP000325081">
    <property type="component" value="Unassembled WGS sequence"/>
</dbReference>
<feature type="region of interest" description="Disordered" evidence="1">
    <location>
        <begin position="71"/>
        <end position="107"/>
    </location>
</feature>
<dbReference type="GO" id="GO:0016592">
    <property type="term" value="C:mediator complex"/>
    <property type="evidence" value="ECO:0007669"/>
    <property type="project" value="InterPro"/>
</dbReference>
<dbReference type="GO" id="GO:2000762">
    <property type="term" value="P:regulation of phenylpropanoid metabolic process"/>
    <property type="evidence" value="ECO:0007669"/>
    <property type="project" value="InterPro"/>
</dbReference>
<dbReference type="InterPro" id="IPR039638">
    <property type="entry name" value="MED33A/B"/>
</dbReference>
<feature type="compositionally biased region" description="Basic and acidic residues" evidence="1">
    <location>
        <begin position="84"/>
        <end position="95"/>
    </location>
</feature>
<name>A0A5A7P1P0_STRAF</name>
<dbReference type="PANTHER" id="PTHR33739:SF5">
    <property type="entry name" value="MEDIATOR OF RNA POLYMERASE II TRANSCRIPTION SUBUNIT 33A"/>
    <property type="match status" value="1"/>
</dbReference>
<evidence type="ECO:0000313" key="2">
    <source>
        <dbReference type="EMBL" id="GER26527.1"/>
    </source>
</evidence>
<sequence length="241" mass="26769">MGPSLRDLCMGCPWPSLPVISSLWSDFFFFFSASQTVFHHFPDSIVQLLHACFSSSGVGPRLGICQLSSSRSSWHTLPPSPPRPRREEREFHNRASDPSPHANYSRKSEIGTDTSVVVFVGWKRARAGVVLGILAGIKEVMTWHMEFVAGVLDGRILLGCDGMTWREYVTGYLRLMMGCAPEWVAEVDVEVLKSVGPGLRRWGEEEMGSKLLGLGGIRAMGAAAEMIIEKWDLILNNYLLV</sequence>
<evidence type="ECO:0000256" key="1">
    <source>
        <dbReference type="SAM" id="MobiDB-lite"/>
    </source>
</evidence>
<dbReference type="EMBL" id="BKCP01001113">
    <property type="protein sequence ID" value="GER26527.1"/>
    <property type="molecule type" value="Genomic_DNA"/>
</dbReference>
<comment type="caution">
    <text evidence="2">The sequence shown here is derived from an EMBL/GenBank/DDBJ whole genome shotgun (WGS) entry which is preliminary data.</text>
</comment>
<accession>A0A5A7P1P0</accession>
<dbReference type="OrthoDB" id="683212at2759"/>
<dbReference type="AlphaFoldDB" id="A0A5A7P1P0"/>
<protein>
    <submittedName>
        <fullName evidence="2">Mediator of RNA polymerase II transcription subunit</fullName>
    </submittedName>
</protein>
<reference evidence="3" key="1">
    <citation type="journal article" date="2019" name="Curr. Biol.">
        <title>Genome Sequence of Striga asiatica Provides Insight into the Evolution of Plant Parasitism.</title>
        <authorList>
            <person name="Yoshida S."/>
            <person name="Kim S."/>
            <person name="Wafula E.K."/>
            <person name="Tanskanen J."/>
            <person name="Kim Y.M."/>
            <person name="Honaas L."/>
            <person name="Yang Z."/>
            <person name="Spallek T."/>
            <person name="Conn C.E."/>
            <person name="Ichihashi Y."/>
            <person name="Cheong K."/>
            <person name="Cui S."/>
            <person name="Der J.P."/>
            <person name="Gundlach H."/>
            <person name="Jiao Y."/>
            <person name="Hori C."/>
            <person name="Ishida J.K."/>
            <person name="Kasahara H."/>
            <person name="Kiba T."/>
            <person name="Kim M.S."/>
            <person name="Koo N."/>
            <person name="Laohavisit A."/>
            <person name="Lee Y.H."/>
            <person name="Lumba S."/>
            <person name="McCourt P."/>
            <person name="Mortimer J.C."/>
            <person name="Mutuku J.M."/>
            <person name="Nomura T."/>
            <person name="Sasaki-Sekimoto Y."/>
            <person name="Seto Y."/>
            <person name="Wang Y."/>
            <person name="Wakatake T."/>
            <person name="Sakakibara H."/>
            <person name="Demura T."/>
            <person name="Yamaguchi S."/>
            <person name="Yoneyama K."/>
            <person name="Manabe R.I."/>
            <person name="Nelson D.C."/>
            <person name="Schulman A.H."/>
            <person name="Timko M.P."/>
            <person name="dePamphilis C.W."/>
            <person name="Choi D."/>
            <person name="Shirasu K."/>
        </authorList>
    </citation>
    <scope>NUCLEOTIDE SEQUENCE [LARGE SCALE GENOMIC DNA]</scope>
    <source>
        <strain evidence="3">cv. UVA1</strain>
    </source>
</reference>
<keyword evidence="3" id="KW-1185">Reference proteome</keyword>
<proteinExistence type="predicted"/>
<dbReference type="PANTHER" id="PTHR33739">
    <property type="entry name" value="OS07G0681500 PROTEIN"/>
    <property type="match status" value="1"/>
</dbReference>